<dbReference type="CDD" id="cd00090">
    <property type="entry name" value="HTH_ARSR"/>
    <property type="match status" value="1"/>
</dbReference>
<evidence type="ECO:0000313" key="6">
    <source>
        <dbReference type="Proteomes" id="UP000460318"/>
    </source>
</evidence>
<dbReference type="SMART" id="SM00418">
    <property type="entry name" value="HTH_ARSR"/>
    <property type="match status" value="1"/>
</dbReference>
<proteinExistence type="predicted"/>
<keyword evidence="1" id="KW-0805">Transcription regulation</keyword>
<dbReference type="EMBL" id="WUBI01000003">
    <property type="protein sequence ID" value="MWV45637.1"/>
    <property type="molecule type" value="Genomic_DNA"/>
</dbReference>
<evidence type="ECO:0000256" key="2">
    <source>
        <dbReference type="ARBA" id="ARBA00023125"/>
    </source>
</evidence>
<evidence type="ECO:0000313" key="5">
    <source>
        <dbReference type="EMBL" id="MWV45637.1"/>
    </source>
</evidence>
<dbReference type="AlphaFoldDB" id="A0A7X3LI07"/>
<dbReference type="InterPro" id="IPR051081">
    <property type="entry name" value="HTH_MetalResp_TranReg"/>
</dbReference>
<dbReference type="InterPro" id="IPR036390">
    <property type="entry name" value="WH_DNA-bd_sf"/>
</dbReference>
<feature type="domain" description="HTH arsR-type" evidence="4">
    <location>
        <begin position="1"/>
        <end position="103"/>
    </location>
</feature>
<dbReference type="InterPro" id="IPR036388">
    <property type="entry name" value="WH-like_DNA-bd_sf"/>
</dbReference>
<dbReference type="GO" id="GO:0003677">
    <property type="term" value="F:DNA binding"/>
    <property type="evidence" value="ECO:0007669"/>
    <property type="project" value="UniProtKB-KW"/>
</dbReference>
<evidence type="ECO:0000256" key="1">
    <source>
        <dbReference type="ARBA" id="ARBA00023015"/>
    </source>
</evidence>
<evidence type="ECO:0000259" key="4">
    <source>
        <dbReference type="PROSITE" id="PS50987"/>
    </source>
</evidence>
<dbReference type="RefSeq" id="WP_160499242.1">
    <property type="nucleotide sequence ID" value="NZ_WUBI01000003.1"/>
</dbReference>
<name>A0A7X3LI07_9BACL</name>
<dbReference type="InterPro" id="IPR011991">
    <property type="entry name" value="ArsR-like_HTH"/>
</dbReference>
<protein>
    <submittedName>
        <fullName evidence="5">Helix-turn-helix domain-containing protein</fullName>
    </submittedName>
</protein>
<evidence type="ECO:0000256" key="3">
    <source>
        <dbReference type="ARBA" id="ARBA00023163"/>
    </source>
</evidence>
<dbReference type="PROSITE" id="PS50987">
    <property type="entry name" value="HTH_ARSR_2"/>
    <property type="match status" value="1"/>
</dbReference>
<dbReference type="GO" id="GO:0003700">
    <property type="term" value="F:DNA-binding transcription factor activity"/>
    <property type="evidence" value="ECO:0007669"/>
    <property type="project" value="InterPro"/>
</dbReference>
<gene>
    <name evidence="5" type="ORF">GRF59_18655</name>
</gene>
<keyword evidence="6" id="KW-1185">Reference proteome</keyword>
<keyword evidence="3" id="KW-0804">Transcription</keyword>
<dbReference type="SUPFAM" id="SSF46785">
    <property type="entry name" value="Winged helix' DNA-binding domain"/>
    <property type="match status" value="1"/>
</dbReference>
<dbReference type="Proteomes" id="UP000460318">
    <property type="component" value="Unassembled WGS sequence"/>
</dbReference>
<sequence length="103" mass="11987">MEPSLILKALSNETRRQILFWLKHPEQYFDETPYLEQGLTLQIGACVSDIQEQAGLAQSVISSYLLMMQKAGLLEAERVGKWTFYRRNEKTIQAFAEYIRTEL</sequence>
<keyword evidence="2" id="KW-0238">DNA-binding</keyword>
<dbReference type="PANTHER" id="PTHR33154">
    <property type="entry name" value="TRANSCRIPTIONAL REGULATOR, ARSR FAMILY"/>
    <property type="match status" value="1"/>
</dbReference>
<dbReference type="PANTHER" id="PTHR33154:SF33">
    <property type="entry name" value="TRANSCRIPTIONAL REPRESSOR SDPR"/>
    <property type="match status" value="1"/>
</dbReference>
<comment type="caution">
    <text evidence="5">The sequence shown here is derived from an EMBL/GenBank/DDBJ whole genome shotgun (WGS) entry which is preliminary data.</text>
</comment>
<dbReference type="InterPro" id="IPR001845">
    <property type="entry name" value="HTH_ArsR_DNA-bd_dom"/>
</dbReference>
<reference evidence="5 6" key="1">
    <citation type="submission" date="2019-12" db="EMBL/GenBank/DDBJ databases">
        <title>Paenibacillus sp. nov., an endophytic bacterium isolated from the stem of Dendrobium.</title>
        <authorList>
            <person name="Zhao R."/>
        </authorList>
    </citation>
    <scope>NUCLEOTIDE SEQUENCE [LARGE SCALE GENOMIC DNA]</scope>
    <source>
        <strain evidence="5 6">HJL G12</strain>
    </source>
</reference>
<dbReference type="Gene3D" id="1.10.10.10">
    <property type="entry name" value="Winged helix-like DNA-binding domain superfamily/Winged helix DNA-binding domain"/>
    <property type="match status" value="1"/>
</dbReference>
<accession>A0A7X3LI07</accession>
<organism evidence="5 6">
    <name type="scientific">Paenibacillus dendrobii</name>
    <dbReference type="NCBI Taxonomy" id="2691084"/>
    <lineage>
        <taxon>Bacteria</taxon>
        <taxon>Bacillati</taxon>
        <taxon>Bacillota</taxon>
        <taxon>Bacilli</taxon>
        <taxon>Bacillales</taxon>
        <taxon>Paenibacillaceae</taxon>
        <taxon>Paenibacillus</taxon>
    </lineage>
</organism>